<organism evidence="1">
    <name type="scientific">Lygus hesperus</name>
    <name type="common">Western plant bug</name>
    <dbReference type="NCBI Taxonomy" id="30085"/>
    <lineage>
        <taxon>Eukaryota</taxon>
        <taxon>Metazoa</taxon>
        <taxon>Ecdysozoa</taxon>
        <taxon>Arthropoda</taxon>
        <taxon>Hexapoda</taxon>
        <taxon>Insecta</taxon>
        <taxon>Pterygota</taxon>
        <taxon>Neoptera</taxon>
        <taxon>Paraneoptera</taxon>
        <taxon>Hemiptera</taxon>
        <taxon>Heteroptera</taxon>
        <taxon>Panheteroptera</taxon>
        <taxon>Cimicomorpha</taxon>
        <taxon>Miridae</taxon>
        <taxon>Mirini</taxon>
        <taxon>Lygus</taxon>
    </lineage>
</organism>
<dbReference type="AlphaFoldDB" id="A0A0A9W2E7"/>
<proteinExistence type="predicted"/>
<accession>A0A0A9W2E7</accession>
<dbReference type="InterPro" id="IPR009091">
    <property type="entry name" value="RCC1/BLIP-II"/>
</dbReference>
<evidence type="ECO:0000313" key="1">
    <source>
        <dbReference type="EMBL" id="JAG00618.1"/>
    </source>
</evidence>
<gene>
    <name evidence="1" type="ORF">CM83_56431</name>
</gene>
<dbReference type="EMBL" id="GBHO01042986">
    <property type="protein sequence ID" value="JAG00618.1"/>
    <property type="molecule type" value="Transcribed_RNA"/>
</dbReference>
<protein>
    <submittedName>
        <fullName evidence="1">Uncharacterized protein</fullName>
    </submittedName>
</protein>
<reference evidence="1" key="2">
    <citation type="submission" date="2014-07" db="EMBL/GenBank/DDBJ databases">
        <authorList>
            <person name="Hull J."/>
        </authorList>
    </citation>
    <scope>NUCLEOTIDE SEQUENCE</scope>
</reference>
<sequence length="111" mass="12017">SSTACLMSDGSIMCFGSNMEKYTGFIRFGSSIGSNITTPANIFGSNPTIFTDVANVPFTNVFCAKTQNSTIFVWGHSDLPKIPEMQFHASEIAEALSDMPLPYASESKKTM</sequence>
<dbReference type="SUPFAM" id="SSF50985">
    <property type="entry name" value="RCC1/BLIP-II"/>
    <property type="match status" value="1"/>
</dbReference>
<reference evidence="1" key="1">
    <citation type="journal article" date="2014" name="PLoS ONE">
        <title>Transcriptome-Based Identification of ABC Transporters in the Western Tarnished Plant Bug Lygus hesperus.</title>
        <authorList>
            <person name="Hull J.J."/>
            <person name="Chaney K."/>
            <person name="Geib S.M."/>
            <person name="Fabrick J.A."/>
            <person name="Brent C.S."/>
            <person name="Walsh D."/>
            <person name="Lavine L.C."/>
        </authorList>
    </citation>
    <scope>NUCLEOTIDE SEQUENCE</scope>
</reference>
<dbReference type="Gene3D" id="2.130.10.30">
    <property type="entry name" value="Regulator of chromosome condensation 1/beta-lactamase-inhibitor protein II"/>
    <property type="match status" value="1"/>
</dbReference>
<name>A0A0A9W2E7_LYGHE</name>
<feature type="non-terminal residue" evidence="1">
    <location>
        <position position="1"/>
    </location>
</feature>